<dbReference type="Gene3D" id="1.20.1720.10">
    <property type="entry name" value="Multidrug resistance protein D"/>
    <property type="match status" value="1"/>
</dbReference>
<feature type="transmembrane region" description="Helical" evidence="6">
    <location>
        <begin position="420"/>
        <end position="440"/>
    </location>
</feature>
<feature type="transmembrane region" description="Helical" evidence="6">
    <location>
        <begin position="96"/>
        <end position="114"/>
    </location>
</feature>
<dbReference type="PANTHER" id="PTHR23501:SF191">
    <property type="entry name" value="VACUOLAR BASIC AMINO ACID TRANSPORTER 4"/>
    <property type="match status" value="1"/>
</dbReference>
<name>A0A918MXP5_9BURK</name>
<keyword evidence="2" id="KW-0813">Transport</keyword>
<feature type="transmembrane region" description="Helical" evidence="6">
    <location>
        <begin position="29"/>
        <end position="53"/>
    </location>
</feature>
<feature type="transmembrane region" description="Helical" evidence="6">
    <location>
        <begin position="377"/>
        <end position="399"/>
    </location>
</feature>
<comment type="subcellular location">
    <subcellularLocation>
        <location evidence="1">Endomembrane system</location>
        <topology evidence="1">Multi-pass membrane protein</topology>
    </subcellularLocation>
</comment>
<dbReference type="AlphaFoldDB" id="A0A918MXP5"/>
<reference evidence="8" key="1">
    <citation type="journal article" date="2014" name="Int. J. Syst. Evol. Microbiol.">
        <title>Complete genome sequence of Corynebacterium casei LMG S-19264T (=DSM 44701T), isolated from a smear-ripened cheese.</title>
        <authorList>
            <consortium name="US DOE Joint Genome Institute (JGI-PGF)"/>
            <person name="Walter F."/>
            <person name="Albersmeier A."/>
            <person name="Kalinowski J."/>
            <person name="Ruckert C."/>
        </authorList>
    </citation>
    <scope>NUCLEOTIDE SEQUENCE</scope>
    <source>
        <strain evidence="8">KCTC 23732</strain>
    </source>
</reference>
<sequence length="539" mass="58658">MFAIMSAQPINVDDEDSGTGRRLPFRQSLLAILGLCFVTILVGLDQSIVGTAMPTIAAELNSFDLYAWVGTSYLLASVITVPIFGRLGDFYGRKPFVIASIIIFTTASILSGMADSMLHLILSRALQGVGGGMLVGTAFACIPDLFPVAAVRLKWQVFLSSSYGIASVVGPSLGGFLTEYYGWRSIFFVNVPISLLGLWFVWQYLPLIRYQHKQVIRLDWVGAVLITLALCSLQLFVEFLGRHGMGWNVAVLGLVFVLFTLILFKWESHCPYALIPLELFRIKSLNVLFLLSLLLGFTLFSLLFYIPLFLQGGFGLSPNEAGILITPLVVCVTVGSILSGRVVTRLKRPNHILYVGFVLVLVCILGTIFSSRGGSSYVFMAYMVAGGVGLGMIMPNLTIFSQEVAGKSNLGIATALVQSIRMIGGMLGIAIVGSLVNYLYAAGMTRQTSGKIPPNSLQDLFDAQVLVNPVQQAALQAQAQQIGIGDIQFWIDTGRETLIASIHSGFWIVFALTLLATVWVYRLPLIDLKGKKTDKQKGV</sequence>
<dbReference type="InterPro" id="IPR011701">
    <property type="entry name" value="MFS"/>
</dbReference>
<feature type="transmembrane region" description="Helical" evidence="6">
    <location>
        <begin position="217"/>
        <end position="237"/>
    </location>
</feature>
<dbReference type="Gene3D" id="1.20.1250.20">
    <property type="entry name" value="MFS general substrate transporter like domains"/>
    <property type="match status" value="1"/>
</dbReference>
<dbReference type="Pfam" id="PF07690">
    <property type="entry name" value="MFS_1"/>
    <property type="match status" value="1"/>
</dbReference>
<feature type="transmembrane region" description="Helical" evidence="6">
    <location>
        <begin position="287"/>
        <end position="309"/>
    </location>
</feature>
<dbReference type="GO" id="GO:0005886">
    <property type="term" value="C:plasma membrane"/>
    <property type="evidence" value="ECO:0007669"/>
    <property type="project" value="TreeGrafter"/>
</dbReference>
<evidence type="ECO:0000313" key="8">
    <source>
        <dbReference type="EMBL" id="GGW79796.1"/>
    </source>
</evidence>
<evidence type="ECO:0000256" key="6">
    <source>
        <dbReference type="SAM" id="Phobius"/>
    </source>
</evidence>
<keyword evidence="9" id="KW-1185">Reference proteome</keyword>
<dbReference type="GO" id="GO:0012505">
    <property type="term" value="C:endomembrane system"/>
    <property type="evidence" value="ECO:0007669"/>
    <property type="project" value="UniProtKB-SubCell"/>
</dbReference>
<keyword evidence="5 6" id="KW-0472">Membrane</keyword>
<dbReference type="InterPro" id="IPR020846">
    <property type="entry name" value="MFS_dom"/>
</dbReference>
<evidence type="ECO:0000313" key="9">
    <source>
        <dbReference type="Proteomes" id="UP000608345"/>
    </source>
</evidence>
<keyword evidence="3 6" id="KW-0812">Transmembrane</keyword>
<dbReference type="EMBL" id="BMYS01000003">
    <property type="protein sequence ID" value="GGW79796.1"/>
    <property type="molecule type" value="Genomic_DNA"/>
</dbReference>
<keyword evidence="4 6" id="KW-1133">Transmembrane helix</keyword>
<feature type="transmembrane region" description="Helical" evidence="6">
    <location>
        <begin position="498"/>
        <end position="521"/>
    </location>
</feature>
<evidence type="ECO:0000256" key="1">
    <source>
        <dbReference type="ARBA" id="ARBA00004127"/>
    </source>
</evidence>
<reference evidence="8" key="2">
    <citation type="submission" date="2020-09" db="EMBL/GenBank/DDBJ databases">
        <authorList>
            <person name="Sun Q."/>
            <person name="Kim S."/>
        </authorList>
    </citation>
    <scope>NUCLEOTIDE SEQUENCE</scope>
    <source>
        <strain evidence="8">KCTC 23732</strain>
    </source>
</reference>
<evidence type="ECO:0000256" key="5">
    <source>
        <dbReference type="ARBA" id="ARBA00023136"/>
    </source>
</evidence>
<feature type="transmembrane region" description="Helical" evidence="6">
    <location>
        <begin position="126"/>
        <end position="146"/>
    </location>
</feature>
<gene>
    <name evidence="8" type="ORF">GCM10011450_07000</name>
</gene>
<dbReference type="PANTHER" id="PTHR23501">
    <property type="entry name" value="MAJOR FACILITATOR SUPERFAMILY"/>
    <property type="match status" value="1"/>
</dbReference>
<comment type="caution">
    <text evidence="8">The sequence shown here is derived from an EMBL/GenBank/DDBJ whole genome shotgun (WGS) entry which is preliminary data.</text>
</comment>
<feature type="transmembrane region" description="Helical" evidence="6">
    <location>
        <begin position="158"/>
        <end position="177"/>
    </location>
</feature>
<feature type="transmembrane region" description="Helical" evidence="6">
    <location>
        <begin position="321"/>
        <end position="340"/>
    </location>
</feature>
<protein>
    <submittedName>
        <fullName evidence="8">MFS transporter</fullName>
    </submittedName>
</protein>
<dbReference type="GO" id="GO:0022857">
    <property type="term" value="F:transmembrane transporter activity"/>
    <property type="evidence" value="ECO:0007669"/>
    <property type="project" value="InterPro"/>
</dbReference>
<feature type="transmembrane region" description="Helical" evidence="6">
    <location>
        <begin position="249"/>
        <end position="266"/>
    </location>
</feature>
<feature type="transmembrane region" description="Helical" evidence="6">
    <location>
        <begin position="352"/>
        <end position="371"/>
    </location>
</feature>
<accession>A0A918MXP5</accession>
<organism evidence="8 9">
    <name type="scientific">Advenella faeciporci</name>
    <dbReference type="NCBI Taxonomy" id="797535"/>
    <lineage>
        <taxon>Bacteria</taxon>
        <taxon>Pseudomonadati</taxon>
        <taxon>Pseudomonadota</taxon>
        <taxon>Betaproteobacteria</taxon>
        <taxon>Burkholderiales</taxon>
        <taxon>Alcaligenaceae</taxon>
    </lineage>
</organism>
<evidence type="ECO:0000259" key="7">
    <source>
        <dbReference type="PROSITE" id="PS50850"/>
    </source>
</evidence>
<evidence type="ECO:0000256" key="2">
    <source>
        <dbReference type="ARBA" id="ARBA00022448"/>
    </source>
</evidence>
<dbReference type="InterPro" id="IPR036259">
    <property type="entry name" value="MFS_trans_sf"/>
</dbReference>
<feature type="domain" description="Major facilitator superfamily (MFS) profile" evidence="7">
    <location>
        <begin position="31"/>
        <end position="528"/>
    </location>
</feature>
<proteinExistence type="predicted"/>
<dbReference type="SUPFAM" id="SSF103473">
    <property type="entry name" value="MFS general substrate transporter"/>
    <property type="match status" value="1"/>
</dbReference>
<dbReference type="PROSITE" id="PS50850">
    <property type="entry name" value="MFS"/>
    <property type="match status" value="1"/>
</dbReference>
<feature type="transmembrane region" description="Helical" evidence="6">
    <location>
        <begin position="65"/>
        <end position="84"/>
    </location>
</feature>
<feature type="transmembrane region" description="Helical" evidence="6">
    <location>
        <begin position="183"/>
        <end position="205"/>
    </location>
</feature>
<dbReference type="Proteomes" id="UP000608345">
    <property type="component" value="Unassembled WGS sequence"/>
</dbReference>
<evidence type="ECO:0000256" key="4">
    <source>
        <dbReference type="ARBA" id="ARBA00022989"/>
    </source>
</evidence>
<evidence type="ECO:0000256" key="3">
    <source>
        <dbReference type="ARBA" id="ARBA00022692"/>
    </source>
</evidence>